<keyword evidence="6 9" id="KW-0560">Oxidoreductase</keyword>
<dbReference type="Proteomes" id="UP000197050">
    <property type="component" value="Chromosome"/>
</dbReference>
<comment type="similarity">
    <text evidence="2 6">Belongs to the dTDP-4-dehydrorhamnose reductase family.</text>
</comment>
<evidence type="ECO:0000256" key="5">
    <source>
        <dbReference type="ARBA" id="ARBA00048200"/>
    </source>
</evidence>
<comment type="function">
    <text evidence="6">Catalyzes the reduction of dTDP-6-deoxy-L-lyxo-4-hexulose to yield dTDP-L-rhamnose.</text>
</comment>
<reference evidence="8" key="2">
    <citation type="submission" date="2017-12" db="EMBL/GenBank/DDBJ databases">
        <title>FDA dAtabase for Regulatory Grade micrObial Sequences (FDA-ARGOS): Supporting development and validation of Infectious Disease Dx tests.</title>
        <authorList>
            <person name="Campos J."/>
            <person name="Goldberg B."/>
            <person name="Tallon L."/>
            <person name="Sadzewicz L."/>
            <person name="Sengamalay N."/>
            <person name="Ott S."/>
            <person name="Godinez A."/>
            <person name="Nagaraj S."/>
            <person name="Vavikolanu K."/>
            <person name="Vyas G."/>
            <person name="Nadendla S."/>
            <person name="Aluvathingal J."/>
            <person name="Geyer C."/>
            <person name="Nandy P."/>
            <person name="Hobson J."/>
            <person name="Sichtig H."/>
        </authorList>
    </citation>
    <scope>NUCLEOTIDE SEQUENCE</scope>
    <source>
        <strain evidence="8">FDAARGOS_289</strain>
    </source>
</reference>
<evidence type="ECO:0000259" key="7">
    <source>
        <dbReference type="Pfam" id="PF04321"/>
    </source>
</evidence>
<dbReference type="PANTHER" id="PTHR10491">
    <property type="entry name" value="DTDP-4-DEHYDRORHAMNOSE REDUCTASE"/>
    <property type="match status" value="1"/>
</dbReference>
<dbReference type="CDD" id="cd05254">
    <property type="entry name" value="dTDP_HR_like_SDR_e"/>
    <property type="match status" value="1"/>
</dbReference>
<comment type="pathway">
    <text evidence="1 6">Carbohydrate biosynthesis; dTDP-L-rhamnose biosynthesis.</text>
</comment>
<comment type="catalytic activity">
    <reaction evidence="5 6">
        <text>dTDP-beta-L-rhamnose + NADP(+) = dTDP-4-dehydro-beta-L-rhamnose + NADPH + H(+)</text>
        <dbReference type="Rhea" id="RHEA:21796"/>
        <dbReference type="ChEBI" id="CHEBI:15378"/>
        <dbReference type="ChEBI" id="CHEBI:57510"/>
        <dbReference type="ChEBI" id="CHEBI:57783"/>
        <dbReference type="ChEBI" id="CHEBI:58349"/>
        <dbReference type="ChEBI" id="CHEBI:62830"/>
        <dbReference type="EC" id="1.1.1.133"/>
    </reaction>
</comment>
<accession>A0A1Z3U7Y3</accession>
<evidence type="ECO:0000256" key="3">
    <source>
        <dbReference type="ARBA" id="ARBA00012929"/>
    </source>
</evidence>
<evidence type="ECO:0000256" key="4">
    <source>
        <dbReference type="ARBA" id="ARBA00017099"/>
    </source>
</evidence>
<dbReference type="InterPro" id="IPR005913">
    <property type="entry name" value="dTDP_dehydrorham_reduct"/>
</dbReference>
<dbReference type="NCBIfam" id="TIGR01214">
    <property type="entry name" value="rmlD"/>
    <property type="match status" value="1"/>
</dbReference>
<reference evidence="10" key="1">
    <citation type="submission" date="2017-06" db="EMBL/GenBank/DDBJ databases">
        <title>FDA dAtabase for Regulatory Grade micrObial Sequences (FDA-ARGOS): Supporting development and validation of Infectious Disease Dx tests.</title>
        <authorList>
            <person name="Minogue T."/>
            <person name="Wolcott M."/>
            <person name="Wasieloski L."/>
            <person name="Aguilar W."/>
            <person name="Moore D."/>
            <person name="Tallon L."/>
            <person name="Sadzewicz L."/>
            <person name="Sengamalay N."/>
            <person name="Ott S."/>
            <person name="Godinez A."/>
            <person name="Nagaraj S."/>
            <person name="Nadendla S."/>
            <person name="Geyer C."/>
            <person name="Sichtig H."/>
        </authorList>
    </citation>
    <scope>NUCLEOTIDE SEQUENCE [LARGE SCALE GENOMIC DNA]</scope>
    <source>
        <strain evidence="10">FDAARGOS_289</strain>
    </source>
</reference>
<dbReference type="EC" id="1.1.1.133" evidence="3 6"/>
<dbReference type="AlphaFoldDB" id="A0A1Z3U7Y3"/>
<proteinExistence type="inferred from homology"/>
<dbReference type="EMBL" id="JAMYEC010000006">
    <property type="protein sequence ID" value="MDX2335368.1"/>
    <property type="molecule type" value="Genomic_DNA"/>
</dbReference>
<organism evidence="8 10">
    <name type="scientific">Brevundimonas vesicularis</name>
    <name type="common">Pseudomonas vesicularis</name>
    <dbReference type="NCBI Taxonomy" id="41276"/>
    <lineage>
        <taxon>Bacteria</taxon>
        <taxon>Pseudomonadati</taxon>
        <taxon>Pseudomonadota</taxon>
        <taxon>Alphaproteobacteria</taxon>
        <taxon>Caulobacterales</taxon>
        <taxon>Caulobacteraceae</taxon>
        <taxon>Brevundimonas</taxon>
    </lineage>
</organism>
<gene>
    <name evidence="8" type="primary">rfbD</name>
    <name evidence="8" type="ORF">CEP68_07750</name>
    <name evidence="9" type="ORF">NJD11_10520</name>
</gene>
<evidence type="ECO:0000256" key="2">
    <source>
        <dbReference type="ARBA" id="ARBA00010944"/>
    </source>
</evidence>
<evidence type="ECO:0000313" key="8">
    <source>
        <dbReference type="EMBL" id="ASE39407.1"/>
    </source>
</evidence>
<dbReference type="GO" id="GO:0008831">
    <property type="term" value="F:dTDP-4-dehydrorhamnose reductase activity"/>
    <property type="evidence" value="ECO:0007669"/>
    <property type="project" value="UniProtKB-EC"/>
</dbReference>
<dbReference type="Gene3D" id="3.40.50.720">
    <property type="entry name" value="NAD(P)-binding Rossmann-like Domain"/>
    <property type="match status" value="1"/>
</dbReference>
<keyword evidence="6" id="KW-0521">NADP</keyword>
<dbReference type="GO" id="GO:0019305">
    <property type="term" value="P:dTDP-rhamnose biosynthetic process"/>
    <property type="evidence" value="ECO:0007669"/>
    <property type="project" value="UniProtKB-UniPathway"/>
</dbReference>
<evidence type="ECO:0000256" key="1">
    <source>
        <dbReference type="ARBA" id="ARBA00004781"/>
    </source>
</evidence>
<dbReference type="Proteomes" id="UP001272940">
    <property type="component" value="Unassembled WGS sequence"/>
</dbReference>
<reference evidence="9 11" key="4">
    <citation type="journal article" date="2023" name="FEMS Microbes">
        <title>Whole genomes of deep-sea sponge-associated bacteria exhibit high novel natural product potential.</title>
        <authorList>
            <person name="Hesketh-Best P.J."/>
            <person name="January G.G."/>
            <person name="Koch M.J."/>
            <person name="Warburton P.J."/>
            <person name="Howell K.L."/>
            <person name="Upton M."/>
        </authorList>
    </citation>
    <scope>NUCLEOTIDE SEQUENCE [LARGE SCALE GENOMIC DNA]</scope>
    <source>
        <strain evidence="9 11">PC206-O</strain>
    </source>
</reference>
<dbReference type="Gene3D" id="3.90.25.10">
    <property type="entry name" value="UDP-galactose 4-epimerase, domain 1"/>
    <property type="match status" value="1"/>
</dbReference>
<dbReference type="InterPro" id="IPR036291">
    <property type="entry name" value="NAD(P)-bd_dom_sf"/>
</dbReference>
<dbReference type="InterPro" id="IPR029903">
    <property type="entry name" value="RmlD-like-bd"/>
</dbReference>
<evidence type="ECO:0000313" key="9">
    <source>
        <dbReference type="EMBL" id="MDX2335368.1"/>
    </source>
</evidence>
<dbReference type="GeneID" id="34015346"/>
<protein>
    <recommendedName>
        <fullName evidence="4 6">dTDP-4-dehydrorhamnose reductase</fullName>
        <ecNumber evidence="3 6">1.1.1.133</ecNumber>
    </recommendedName>
</protein>
<dbReference type="SUPFAM" id="SSF51735">
    <property type="entry name" value="NAD(P)-binding Rossmann-fold domains"/>
    <property type="match status" value="1"/>
</dbReference>
<sequence length="296" mass="32658">MNATRADVLVTGANGQLGSALKESRWPTTLRPQYASRHVLDITSHNSVAKWLDNSSCQIIINAAAYTAVDRAEQEVEQAFLINSYGPAVLASEARKRNIALIHISTDYVFDGTFDRPYAECDQPHPINVYGASKLAGEVAALTVRRCVVLRTAWLISPFSENFARAIVKKAQMHEPIRVVSDQIGSPTHAKDVAEAITTIAARLANDEQCPTGIFHYVNSGHASRYELAHALLDHTPWKTPPTPSSTQDYNLPAQRPINSRLSNNKIATSFGIQPTHWRDGIPQLVDRLINMEPSQ</sequence>
<dbReference type="PANTHER" id="PTHR10491:SF4">
    <property type="entry name" value="METHIONINE ADENOSYLTRANSFERASE 2 SUBUNIT BETA"/>
    <property type="match status" value="1"/>
</dbReference>
<dbReference type="RefSeq" id="WP_088582582.1">
    <property type="nucleotide sequence ID" value="NZ_CP022048.2"/>
</dbReference>
<keyword evidence="11" id="KW-1185">Reference proteome</keyword>
<evidence type="ECO:0000313" key="11">
    <source>
        <dbReference type="Proteomes" id="UP001272940"/>
    </source>
</evidence>
<evidence type="ECO:0000256" key="6">
    <source>
        <dbReference type="RuleBase" id="RU364082"/>
    </source>
</evidence>
<dbReference type="UniPathway" id="UPA00124"/>
<dbReference type="KEGG" id="bvc:CEP68_07750"/>
<feature type="domain" description="RmlD-like substrate binding" evidence="7">
    <location>
        <begin position="8"/>
        <end position="289"/>
    </location>
</feature>
<evidence type="ECO:0000313" key="10">
    <source>
        <dbReference type="Proteomes" id="UP000197050"/>
    </source>
</evidence>
<dbReference type="EMBL" id="CP022048">
    <property type="protein sequence ID" value="ASE39407.1"/>
    <property type="molecule type" value="Genomic_DNA"/>
</dbReference>
<dbReference type="Pfam" id="PF04321">
    <property type="entry name" value="RmlD_sub_bind"/>
    <property type="match status" value="1"/>
</dbReference>
<comment type="cofactor">
    <cofactor evidence="6">
        <name>Mg(2+)</name>
        <dbReference type="ChEBI" id="CHEBI:18420"/>
    </cofactor>
    <text evidence="6">Binds 1 Mg(2+) ion per monomer.</text>
</comment>
<name>A0A1Z3U7Y3_BREVE</name>
<reference evidence="9" key="3">
    <citation type="submission" date="2022-06" db="EMBL/GenBank/DDBJ databases">
        <authorList>
            <person name="Hesketh-Best P.J."/>
            <person name="Koch M.J."/>
        </authorList>
    </citation>
    <scope>NUCLEOTIDE SEQUENCE</scope>
    <source>
        <strain evidence="9">PC206-O</strain>
    </source>
</reference>